<sequence>MAVLARLTVLTRLLPVRGLVALAIHARLAGRAERPARVLLTGGQRLGGRVLLARRQRLGGVAAPVRALR</sequence>
<accession>A0A2N9JJI5</accession>
<name>A0A2N9JJI5_9ACTN</name>
<evidence type="ECO:0000313" key="1">
    <source>
        <dbReference type="EMBL" id="SPD87743.1"/>
    </source>
</evidence>
<proteinExistence type="predicted"/>
<reference evidence="1 2" key="1">
    <citation type="submission" date="2018-02" db="EMBL/GenBank/DDBJ databases">
        <authorList>
            <person name="Cohen D.B."/>
            <person name="Kent A.D."/>
        </authorList>
    </citation>
    <scope>NUCLEOTIDE SEQUENCE [LARGE SCALE GENOMIC DNA]</scope>
    <source>
        <strain evidence="1">1</strain>
    </source>
</reference>
<protein>
    <submittedName>
        <fullName evidence="1">Uncharacterized protein</fullName>
    </submittedName>
</protein>
<dbReference type="Proteomes" id="UP000238164">
    <property type="component" value="Chromosome 1"/>
</dbReference>
<dbReference type="EMBL" id="LT985188">
    <property type="protein sequence ID" value="SPD87743.1"/>
    <property type="molecule type" value="Genomic_DNA"/>
</dbReference>
<gene>
    <name evidence="1" type="ORF">MPLG2_2713</name>
</gene>
<dbReference type="AlphaFoldDB" id="A0A2N9JJI5"/>
<evidence type="ECO:0000313" key="2">
    <source>
        <dbReference type="Proteomes" id="UP000238164"/>
    </source>
</evidence>
<organism evidence="1 2">
    <name type="scientific">Micropruina glycogenica</name>
    <dbReference type="NCBI Taxonomy" id="75385"/>
    <lineage>
        <taxon>Bacteria</taxon>
        <taxon>Bacillati</taxon>
        <taxon>Actinomycetota</taxon>
        <taxon>Actinomycetes</taxon>
        <taxon>Propionibacteriales</taxon>
        <taxon>Nocardioidaceae</taxon>
        <taxon>Micropruina</taxon>
    </lineage>
</organism>
<keyword evidence="2" id="KW-1185">Reference proteome</keyword>
<dbReference type="KEGG" id="mgg:MPLG2_2713"/>